<gene>
    <name evidence="6" type="ORF">K933_00417</name>
</gene>
<feature type="transmembrane region" description="Helical" evidence="5">
    <location>
        <begin position="135"/>
        <end position="160"/>
    </location>
</feature>
<dbReference type="PANTHER" id="PTHR10283">
    <property type="entry name" value="SOLUTE CARRIER FAMILY 13 MEMBER"/>
    <property type="match status" value="1"/>
</dbReference>
<feature type="transmembrane region" description="Helical" evidence="5">
    <location>
        <begin position="81"/>
        <end position="100"/>
    </location>
</feature>
<dbReference type="Pfam" id="PF00939">
    <property type="entry name" value="Na_sulph_symp"/>
    <property type="match status" value="1"/>
</dbReference>
<dbReference type="PANTHER" id="PTHR10283:SF125">
    <property type="entry name" value="MG(2+)_CITRATE COMPLEX SECONDARY TRANSPORTER"/>
    <property type="match status" value="1"/>
</dbReference>
<proteinExistence type="predicted"/>
<feature type="transmembrane region" description="Helical" evidence="5">
    <location>
        <begin position="41"/>
        <end position="60"/>
    </location>
</feature>
<organism evidence="6 7">
    <name type="scientific">Candidatus Halobonum tyrrellensis G22</name>
    <dbReference type="NCBI Taxonomy" id="1324957"/>
    <lineage>
        <taxon>Archaea</taxon>
        <taxon>Methanobacteriati</taxon>
        <taxon>Methanobacteriota</taxon>
        <taxon>Stenosarchaea group</taxon>
        <taxon>Halobacteria</taxon>
        <taxon>Halobacteriales</taxon>
        <taxon>Haloferacaceae</taxon>
        <taxon>Candidatus Halobonum</taxon>
    </lineage>
</organism>
<dbReference type="OrthoDB" id="222194at2157"/>
<dbReference type="STRING" id="1324957.K933_00417"/>
<comment type="subcellular location">
    <subcellularLocation>
        <location evidence="1">Membrane</location>
        <topology evidence="1">Multi-pass membrane protein</topology>
    </subcellularLocation>
</comment>
<accession>V4HGY7</accession>
<evidence type="ECO:0000256" key="1">
    <source>
        <dbReference type="ARBA" id="ARBA00004141"/>
    </source>
</evidence>
<sequence>MSALSDRAGVDLPIDTAWLSVPAGVLLAGAVLLFAPLPGDAAAMLAITAFCISLWVGTPVPPWLTGLVGIGLIGARFSTDLALYGFAMPATWLILVGILIGEATRRSGLAVLVERGVLSAMPARATDDAVAAYRYLLGAFSAIAVGFVLLVPSALVRVLILGPILVSAGGRFAERRARVGLFLGPLFVTFYGGAGVLTGSLPNIIITGITESAAGVSIGWVEWLVWMGPVMTVGRSLAVVAVAYLLYRPTDADALDADAGVPDAAADGDERRMLAFLLVGVAVWATDSVHGLHPLYGALVVAVLAFLPRVGVVELDAVGDADFSIAFFLGAIFAIAEGLGRTAFTDIAAGAALSAVPADAPLPLVLAAVAVVSVAVTFVMEGLAATSVITPVLVSFATDAGVPLLPVAMIEAVSLVAYVFPYQSAVLVAILSLDMVDPRELIRMTAACSVVTLLVLIPVQIGVFTVAF</sequence>
<dbReference type="Proteomes" id="UP000017840">
    <property type="component" value="Unassembled WGS sequence"/>
</dbReference>
<dbReference type="AlphaFoldDB" id="V4HGY7"/>
<comment type="caution">
    <text evidence="6">The sequence shown here is derived from an EMBL/GenBank/DDBJ whole genome shotgun (WGS) entry which is preliminary data.</text>
</comment>
<dbReference type="PATRIC" id="fig|1324957.4.peg.86"/>
<evidence type="ECO:0000256" key="2">
    <source>
        <dbReference type="ARBA" id="ARBA00022692"/>
    </source>
</evidence>
<feature type="transmembrane region" description="Helical" evidence="5">
    <location>
        <begin position="181"/>
        <end position="206"/>
    </location>
</feature>
<evidence type="ECO:0000313" key="7">
    <source>
        <dbReference type="Proteomes" id="UP000017840"/>
    </source>
</evidence>
<dbReference type="GO" id="GO:0005886">
    <property type="term" value="C:plasma membrane"/>
    <property type="evidence" value="ECO:0007669"/>
    <property type="project" value="TreeGrafter"/>
</dbReference>
<name>V4HGY7_9EURY</name>
<feature type="transmembrane region" description="Helical" evidence="5">
    <location>
        <begin position="226"/>
        <end position="247"/>
    </location>
</feature>
<feature type="transmembrane region" description="Helical" evidence="5">
    <location>
        <begin position="445"/>
        <end position="467"/>
    </location>
</feature>
<feature type="transmembrane region" description="Helical" evidence="5">
    <location>
        <begin position="325"/>
        <end position="344"/>
    </location>
</feature>
<evidence type="ECO:0000256" key="3">
    <source>
        <dbReference type="ARBA" id="ARBA00022989"/>
    </source>
</evidence>
<evidence type="ECO:0000313" key="6">
    <source>
        <dbReference type="EMBL" id="ESP89980.1"/>
    </source>
</evidence>
<keyword evidence="7" id="KW-1185">Reference proteome</keyword>
<evidence type="ECO:0000256" key="5">
    <source>
        <dbReference type="SAM" id="Phobius"/>
    </source>
</evidence>
<protein>
    <submittedName>
        <fullName evidence="6">Sodium symporter transmembrane protein</fullName>
    </submittedName>
</protein>
<keyword evidence="3 5" id="KW-1133">Transmembrane helix</keyword>
<dbReference type="RefSeq" id="WP_023392684.1">
    <property type="nucleotide sequence ID" value="NZ_ASGZ01000002.1"/>
</dbReference>
<dbReference type="eggNOG" id="arCOG00237">
    <property type="taxonomic scope" value="Archaea"/>
</dbReference>
<reference evidence="6 7" key="1">
    <citation type="journal article" date="2013" name="Genome Announc.">
        <title>Draft Genome Sequence of 'Candidatus Halobonum tyrrellensis' Strain G22, Isolated from the Hypersaline Waters of Lake Tyrrell, Australia.</title>
        <authorList>
            <person name="Ugalde J.A."/>
            <person name="Narasingarao P."/>
            <person name="Kuo S."/>
            <person name="Podell S."/>
            <person name="Allen E.E."/>
        </authorList>
    </citation>
    <scope>NUCLEOTIDE SEQUENCE [LARGE SCALE GENOMIC DNA]</scope>
    <source>
        <strain evidence="6 7">G22</strain>
    </source>
</reference>
<keyword evidence="4 5" id="KW-0472">Membrane</keyword>
<dbReference type="InterPro" id="IPR001898">
    <property type="entry name" value="SLC13A/DASS"/>
</dbReference>
<feature type="transmembrane region" description="Helical" evidence="5">
    <location>
        <begin position="295"/>
        <end position="313"/>
    </location>
</feature>
<keyword evidence="2 5" id="KW-0812">Transmembrane</keyword>
<feature type="transmembrane region" description="Helical" evidence="5">
    <location>
        <begin position="364"/>
        <end position="385"/>
    </location>
</feature>
<evidence type="ECO:0000256" key="4">
    <source>
        <dbReference type="ARBA" id="ARBA00023136"/>
    </source>
</evidence>
<feature type="transmembrane region" description="Helical" evidence="5">
    <location>
        <begin position="12"/>
        <end position="35"/>
    </location>
</feature>
<dbReference type="GO" id="GO:0022857">
    <property type="term" value="F:transmembrane transporter activity"/>
    <property type="evidence" value="ECO:0007669"/>
    <property type="project" value="InterPro"/>
</dbReference>
<dbReference type="EMBL" id="ASGZ01000002">
    <property type="protein sequence ID" value="ESP89980.1"/>
    <property type="molecule type" value="Genomic_DNA"/>
</dbReference>